<dbReference type="PANTHER" id="PTHR24220:SF86">
    <property type="entry name" value="ABC TRANSPORTER ABCH.1"/>
    <property type="match status" value="1"/>
</dbReference>
<dbReference type="GO" id="GO:0005524">
    <property type="term" value="F:ATP binding"/>
    <property type="evidence" value="ECO:0007669"/>
    <property type="project" value="UniProtKB-KW"/>
</dbReference>
<evidence type="ECO:0000256" key="3">
    <source>
        <dbReference type="SAM" id="Phobius"/>
    </source>
</evidence>
<dbReference type="PANTHER" id="PTHR24220">
    <property type="entry name" value="IMPORT ATP-BINDING PROTEIN"/>
    <property type="match status" value="1"/>
</dbReference>
<organism evidence="5 6">
    <name type="scientific">[Eubacterium] hominis</name>
    <dbReference type="NCBI Taxonomy" id="2764325"/>
    <lineage>
        <taxon>Bacteria</taxon>
        <taxon>Bacillati</taxon>
        <taxon>Bacillota</taxon>
        <taxon>Erysipelotrichia</taxon>
        <taxon>Erysipelotrichales</taxon>
        <taxon>Erysipelotrichaceae</taxon>
        <taxon>Amedibacillus</taxon>
    </lineage>
</organism>
<keyword evidence="3" id="KW-0472">Membrane</keyword>
<feature type="transmembrane region" description="Helical" evidence="3">
    <location>
        <begin position="581"/>
        <end position="602"/>
    </location>
</feature>
<dbReference type="PROSITE" id="PS00211">
    <property type="entry name" value="ABC_TRANSPORTER_1"/>
    <property type="match status" value="1"/>
</dbReference>
<evidence type="ECO:0000256" key="1">
    <source>
        <dbReference type="ARBA" id="ARBA00022741"/>
    </source>
</evidence>
<dbReference type="SMART" id="SM00382">
    <property type="entry name" value="AAA"/>
    <property type="match status" value="1"/>
</dbReference>
<keyword evidence="3" id="KW-1133">Transmembrane helix</keyword>
<dbReference type="RefSeq" id="WP_117454024.1">
    <property type="nucleotide sequence ID" value="NZ_CP060636.1"/>
</dbReference>
<name>A0A7G9GPZ2_9FIRM</name>
<feature type="transmembrane region" description="Helical" evidence="3">
    <location>
        <begin position="497"/>
        <end position="520"/>
    </location>
</feature>
<dbReference type="GO" id="GO:0016887">
    <property type="term" value="F:ATP hydrolysis activity"/>
    <property type="evidence" value="ECO:0007669"/>
    <property type="project" value="InterPro"/>
</dbReference>
<reference evidence="5 6" key="1">
    <citation type="submission" date="2020-08" db="EMBL/GenBank/DDBJ databases">
        <authorList>
            <person name="Liu C."/>
            <person name="Sun Q."/>
        </authorList>
    </citation>
    <scope>NUCLEOTIDE SEQUENCE [LARGE SCALE GENOMIC DNA]</scope>
    <source>
        <strain evidence="5 6">NSJ-61</strain>
    </source>
</reference>
<dbReference type="Gene3D" id="3.40.50.300">
    <property type="entry name" value="P-loop containing nucleotide triphosphate hydrolases"/>
    <property type="match status" value="1"/>
</dbReference>
<evidence type="ECO:0000313" key="6">
    <source>
        <dbReference type="Proteomes" id="UP000515856"/>
    </source>
</evidence>
<keyword evidence="1" id="KW-0547">Nucleotide-binding</keyword>
<dbReference type="InterPro" id="IPR003439">
    <property type="entry name" value="ABC_transporter-like_ATP-bd"/>
</dbReference>
<proteinExistence type="predicted"/>
<dbReference type="InterPro" id="IPR017871">
    <property type="entry name" value="ABC_transporter-like_CS"/>
</dbReference>
<dbReference type="KEGG" id="ehn:H9Q80_02670"/>
<evidence type="ECO:0000259" key="4">
    <source>
        <dbReference type="PROSITE" id="PS50893"/>
    </source>
</evidence>
<protein>
    <submittedName>
        <fullName evidence="5">ATP-binding cassette domain-containing protein</fullName>
    </submittedName>
</protein>
<dbReference type="AlphaFoldDB" id="A0A7G9GPZ2"/>
<feature type="transmembrane region" description="Helical" evidence="3">
    <location>
        <begin position="249"/>
        <end position="275"/>
    </location>
</feature>
<gene>
    <name evidence="5" type="ORF">H9Q80_02670</name>
</gene>
<accession>A0A7G9GPZ2</accession>
<dbReference type="SUPFAM" id="SSF52540">
    <property type="entry name" value="P-loop containing nucleoside triphosphate hydrolases"/>
    <property type="match status" value="1"/>
</dbReference>
<dbReference type="InterPro" id="IPR027417">
    <property type="entry name" value="P-loop_NTPase"/>
</dbReference>
<dbReference type="Pfam" id="PF00005">
    <property type="entry name" value="ABC_tran"/>
    <property type="match status" value="1"/>
</dbReference>
<keyword evidence="2 5" id="KW-0067">ATP-binding</keyword>
<dbReference type="InterPro" id="IPR003593">
    <property type="entry name" value="AAA+_ATPase"/>
</dbReference>
<dbReference type="Proteomes" id="UP000515856">
    <property type="component" value="Chromosome"/>
</dbReference>
<feature type="domain" description="ABC transporter" evidence="4">
    <location>
        <begin position="2"/>
        <end position="232"/>
    </location>
</feature>
<dbReference type="PROSITE" id="PS50893">
    <property type="entry name" value="ABC_TRANSPORTER_2"/>
    <property type="match status" value="1"/>
</dbReference>
<dbReference type="GO" id="GO:0022857">
    <property type="term" value="F:transmembrane transporter activity"/>
    <property type="evidence" value="ECO:0007669"/>
    <property type="project" value="TreeGrafter"/>
</dbReference>
<dbReference type="GO" id="GO:0005886">
    <property type="term" value="C:plasma membrane"/>
    <property type="evidence" value="ECO:0007669"/>
    <property type="project" value="TreeGrafter"/>
</dbReference>
<dbReference type="EMBL" id="CP060636">
    <property type="protein sequence ID" value="QNM12874.1"/>
    <property type="molecule type" value="Genomic_DNA"/>
</dbReference>
<sequence>MIELKNISITYQKPLIKSCDLSFPDKSVTLIQGPSGTGKTSLLYRIGLISKDENFAYYINGKQITTSSEKETLRKLNFGYVLQDSTLFEHYDVMGNMKLYASIAGYDYQEEDYKAFLSKVHLSIDLHQSIQTLSGGERQRVAIACALCKQPDVLILDEITSALDKENEIHIFEILKELAHHEHKCIILASHSQYAATYVDKIYEIKNQEIICKKDVARVETLVIKTKEKKLTFAFYKDYIYYFFQKYKLLNVSILIVMCLTFFMFLQTFVMFNYYENNSKHNFEQLYENQLLVVENRASLYTDRVMKQLSDKTISDVSSLDEDYEAFPYIKAGMICGNEWIDILPYFPQNHFDDKVKITYHDKGVYVSQEAYDTLKEAGNEKTLTGEIMLYEYKDNEPIPHPITVDIPIKGVLKENVKAPYIQGRNYIYMEQSMIEKLYQEHAASKTYAGMTLLTKDYKDLVSIKKDLKIKEVYYNTDFCDTETISEIMRNITIVKLFSIASILFIFVVMFGAFQTNYLYKRNNEMALLIINGMNHKGLDKLLSLESLFKYLIACITSSIGVLLIVCISNLIGISLPFPGFVLYIGFLCITFIMSVILTKFYSSAYLKHLSPESVLRN</sequence>
<keyword evidence="3" id="KW-0812">Transmembrane</keyword>
<keyword evidence="6" id="KW-1185">Reference proteome</keyword>
<dbReference type="InterPro" id="IPR015854">
    <property type="entry name" value="ABC_transpr_LolD-like"/>
</dbReference>
<evidence type="ECO:0000256" key="2">
    <source>
        <dbReference type="ARBA" id="ARBA00022840"/>
    </source>
</evidence>
<evidence type="ECO:0000313" key="5">
    <source>
        <dbReference type="EMBL" id="QNM12874.1"/>
    </source>
</evidence>
<feature type="transmembrane region" description="Helical" evidence="3">
    <location>
        <begin position="551"/>
        <end position="575"/>
    </location>
</feature>